<dbReference type="GO" id="GO:0005886">
    <property type="term" value="C:plasma membrane"/>
    <property type="evidence" value="ECO:0007669"/>
    <property type="project" value="UniProtKB-SubCell"/>
</dbReference>
<dbReference type="Pfam" id="PF02653">
    <property type="entry name" value="BPD_transp_2"/>
    <property type="match status" value="1"/>
</dbReference>
<dbReference type="PANTHER" id="PTHR47089:SF1">
    <property type="entry name" value="GUANOSINE ABC TRANSPORTER PERMEASE PROTEIN NUPP"/>
    <property type="match status" value="1"/>
</dbReference>
<comment type="subcellular location">
    <subcellularLocation>
        <location evidence="1">Cell membrane</location>
        <topology evidence="1">Multi-pass membrane protein</topology>
    </subcellularLocation>
</comment>
<dbReference type="EMBL" id="CP001854">
    <property type="protein sequence ID" value="ADB49072.1"/>
    <property type="molecule type" value="Genomic_DNA"/>
</dbReference>
<keyword evidence="3 7" id="KW-0812">Transmembrane</keyword>
<organism evidence="8 9">
    <name type="scientific">Conexibacter woesei (strain DSM 14684 / CCUG 47730 / CIP 108061 / JCM 11494 / NBRC 100937 / ID131577)</name>
    <dbReference type="NCBI Taxonomy" id="469383"/>
    <lineage>
        <taxon>Bacteria</taxon>
        <taxon>Bacillati</taxon>
        <taxon>Actinomycetota</taxon>
        <taxon>Thermoleophilia</taxon>
        <taxon>Solirubrobacterales</taxon>
        <taxon>Conexibacteraceae</taxon>
        <taxon>Conexibacter</taxon>
    </lineage>
</organism>
<name>D3F9A5_CONWI</name>
<dbReference type="InterPro" id="IPR001851">
    <property type="entry name" value="ABC_transp_permease"/>
</dbReference>
<keyword evidence="9" id="KW-1185">Reference proteome</keyword>
<dbReference type="GO" id="GO:0022857">
    <property type="term" value="F:transmembrane transporter activity"/>
    <property type="evidence" value="ECO:0007669"/>
    <property type="project" value="InterPro"/>
</dbReference>
<dbReference type="PANTHER" id="PTHR47089">
    <property type="entry name" value="ABC TRANSPORTER, PERMEASE PROTEIN"/>
    <property type="match status" value="1"/>
</dbReference>
<feature type="transmembrane region" description="Helical" evidence="7">
    <location>
        <begin position="147"/>
        <end position="166"/>
    </location>
</feature>
<proteinExistence type="predicted"/>
<reference evidence="8 9" key="1">
    <citation type="journal article" date="2010" name="Stand. Genomic Sci.">
        <title>Complete genome sequence of Conexibacter woesei type strain (ID131577).</title>
        <authorList>
            <person name="Pukall R."/>
            <person name="Lapidus A."/>
            <person name="Glavina Del Rio T."/>
            <person name="Copeland A."/>
            <person name="Tice H."/>
            <person name="Cheng J.-F."/>
            <person name="Lucas S."/>
            <person name="Chen F."/>
            <person name="Nolan M."/>
            <person name="Bruce D."/>
            <person name="Goodwin L."/>
            <person name="Pitluck S."/>
            <person name="Mavromatis K."/>
            <person name="Ivanova N."/>
            <person name="Ovchinnikova G."/>
            <person name="Pati A."/>
            <person name="Chen A."/>
            <person name="Palaniappan K."/>
            <person name="Land M."/>
            <person name="Hauser L."/>
            <person name="Chang Y.-J."/>
            <person name="Jeffries C.D."/>
            <person name="Chain P."/>
            <person name="Meincke L."/>
            <person name="Sims D."/>
            <person name="Brettin T."/>
            <person name="Detter J.C."/>
            <person name="Rohde M."/>
            <person name="Goeker M."/>
            <person name="Bristow J."/>
            <person name="Eisen J.A."/>
            <person name="Markowitz V."/>
            <person name="Kyrpides N.C."/>
            <person name="Klenk H.-P."/>
            <person name="Hugenholtz P."/>
        </authorList>
    </citation>
    <scope>NUCLEOTIDE SEQUENCE [LARGE SCALE GENOMIC DNA]</scope>
    <source>
        <strain evidence="9">DSM 14684 / CIP 108061 / JCM 11494 / NBRC 100937 / ID131577</strain>
    </source>
</reference>
<dbReference type="CDD" id="cd06580">
    <property type="entry name" value="TM_PBP1_transp_TpRbsC_like"/>
    <property type="match status" value="1"/>
</dbReference>
<dbReference type="KEGG" id="cwo:Cwoe_0637"/>
<dbReference type="STRING" id="469383.Cwoe_0637"/>
<dbReference type="HOGENOM" id="CLU_040769_0_0_11"/>
<feature type="transmembrane region" description="Helical" evidence="7">
    <location>
        <begin position="242"/>
        <end position="261"/>
    </location>
</feature>
<keyword evidence="4 7" id="KW-1133">Transmembrane helix</keyword>
<dbReference type="AlphaFoldDB" id="D3F9A5"/>
<evidence type="ECO:0000256" key="6">
    <source>
        <dbReference type="SAM" id="MobiDB-lite"/>
    </source>
</evidence>
<evidence type="ECO:0000313" key="8">
    <source>
        <dbReference type="EMBL" id="ADB49072.1"/>
    </source>
</evidence>
<feature type="transmembrane region" description="Helical" evidence="7">
    <location>
        <begin position="194"/>
        <end position="212"/>
    </location>
</feature>
<protein>
    <submittedName>
        <fullName evidence="8">Inner-membrane translocator</fullName>
    </submittedName>
</protein>
<gene>
    <name evidence="8" type="ordered locus">Cwoe_0637</name>
</gene>
<evidence type="ECO:0000256" key="1">
    <source>
        <dbReference type="ARBA" id="ARBA00004651"/>
    </source>
</evidence>
<keyword evidence="5 7" id="KW-0472">Membrane</keyword>
<dbReference type="Proteomes" id="UP000008229">
    <property type="component" value="Chromosome"/>
</dbReference>
<feature type="transmembrane region" description="Helical" evidence="7">
    <location>
        <begin position="281"/>
        <end position="304"/>
    </location>
</feature>
<evidence type="ECO:0000256" key="7">
    <source>
        <dbReference type="SAM" id="Phobius"/>
    </source>
</evidence>
<evidence type="ECO:0000256" key="3">
    <source>
        <dbReference type="ARBA" id="ARBA00022692"/>
    </source>
</evidence>
<dbReference type="RefSeq" id="WP_012932125.1">
    <property type="nucleotide sequence ID" value="NC_013739.1"/>
</dbReference>
<evidence type="ECO:0000256" key="4">
    <source>
        <dbReference type="ARBA" id="ARBA00022989"/>
    </source>
</evidence>
<reference evidence="9" key="2">
    <citation type="submission" date="2010-01" db="EMBL/GenBank/DDBJ databases">
        <title>The complete genome of Conexibacter woesei DSM 14684.</title>
        <authorList>
            <consortium name="US DOE Joint Genome Institute (JGI-PGF)"/>
            <person name="Lucas S."/>
            <person name="Copeland A."/>
            <person name="Lapidus A."/>
            <person name="Glavina del Rio T."/>
            <person name="Dalin E."/>
            <person name="Tice H."/>
            <person name="Bruce D."/>
            <person name="Goodwin L."/>
            <person name="Pitluck S."/>
            <person name="Kyrpides N."/>
            <person name="Mavromatis K."/>
            <person name="Ivanova N."/>
            <person name="Mikhailova N."/>
            <person name="Chertkov O."/>
            <person name="Brettin T."/>
            <person name="Detter J.C."/>
            <person name="Han C."/>
            <person name="Larimer F."/>
            <person name="Land M."/>
            <person name="Hauser L."/>
            <person name="Markowitz V."/>
            <person name="Cheng J.-F."/>
            <person name="Hugenholtz P."/>
            <person name="Woyke T."/>
            <person name="Wu D."/>
            <person name="Pukall R."/>
            <person name="Steenblock K."/>
            <person name="Schneider S."/>
            <person name="Klenk H.-P."/>
            <person name="Eisen J.A."/>
        </authorList>
    </citation>
    <scope>NUCLEOTIDE SEQUENCE [LARGE SCALE GENOMIC DNA]</scope>
    <source>
        <strain evidence="9">DSM 14684 / CIP 108061 / JCM 11494 / NBRC 100937 / ID131577</strain>
    </source>
</reference>
<feature type="transmembrane region" description="Helical" evidence="7">
    <location>
        <begin position="12"/>
        <end position="39"/>
    </location>
</feature>
<evidence type="ECO:0000313" key="9">
    <source>
        <dbReference type="Proteomes" id="UP000008229"/>
    </source>
</evidence>
<dbReference type="eggNOG" id="COG4603">
    <property type="taxonomic scope" value="Bacteria"/>
</dbReference>
<evidence type="ECO:0000256" key="2">
    <source>
        <dbReference type="ARBA" id="ARBA00022475"/>
    </source>
</evidence>
<feature type="region of interest" description="Disordered" evidence="6">
    <location>
        <begin position="349"/>
        <end position="377"/>
    </location>
</feature>
<accession>D3F9A5</accession>
<keyword evidence="2" id="KW-1003">Cell membrane</keyword>
<evidence type="ECO:0000256" key="5">
    <source>
        <dbReference type="ARBA" id="ARBA00023136"/>
    </source>
</evidence>
<sequence precursor="true">MRSLSLPRRRDVLTRAASVGWLVAMALVVIYGLLALSASDPLAATESLLAGPFESPGRVTQWLGDSTNLMLTGLAVALVFRVGQFSIGQEGQVAAGALASGAVLLTVGPFTGMWVVGLLAAMVAGFVWGLIPGLMKAYAGADEIVSSLMLNYVMLLFFSLAVKQWLQLDHAGYPVSDFFAPQAWLPQFGTAPRVSLGLVIAVLLCVGGALFLSRTRLGFEMKTIGANPGFASAVGLRVTRSIWLSMAMSGALAGLAGGVIAQAETHRLIVGLSGGIGYDGIIVALLAASRPLAIPVAALGYGYLRTGGDVAQITSDVPRELVTTVQGVLILMVTIKLTSAGRLLRRVLPPKEPPVASSPQRGQPVGTATAPAQEGGV</sequence>
<feature type="transmembrane region" description="Helical" evidence="7">
    <location>
        <begin position="114"/>
        <end position="135"/>
    </location>
</feature>
<dbReference type="OrthoDB" id="45037at2"/>